<keyword evidence="11" id="KW-1185">Reference proteome</keyword>
<dbReference type="InterPro" id="IPR015421">
    <property type="entry name" value="PyrdxlP-dep_Trfase_major"/>
</dbReference>
<organism evidence="10 11">
    <name type="scientific">Triparma strigata</name>
    <dbReference type="NCBI Taxonomy" id="1606541"/>
    <lineage>
        <taxon>Eukaryota</taxon>
        <taxon>Sar</taxon>
        <taxon>Stramenopiles</taxon>
        <taxon>Ochrophyta</taxon>
        <taxon>Bolidophyceae</taxon>
        <taxon>Parmales</taxon>
        <taxon>Triparmaceae</taxon>
        <taxon>Triparma</taxon>
    </lineage>
</organism>
<dbReference type="AlphaFoldDB" id="A0A9W7ABS2"/>
<evidence type="ECO:0000313" key="10">
    <source>
        <dbReference type="EMBL" id="GMH67065.1"/>
    </source>
</evidence>
<evidence type="ECO:0000256" key="1">
    <source>
        <dbReference type="ARBA" id="ARBA00001933"/>
    </source>
</evidence>
<evidence type="ECO:0000256" key="2">
    <source>
        <dbReference type="ARBA" id="ARBA00005038"/>
    </source>
</evidence>
<dbReference type="InterPro" id="IPR015424">
    <property type="entry name" value="PyrdxlP-dep_Trfase"/>
</dbReference>
<dbReference type="Proteomes" id="UP001165085">
    <property type="component" value="Unassembled WGS sequence"/>
</dbReference>
<dbReference type="Gene3D" id="3.40.640.10">
    <property type="entry name" value="Type I PLP-dependent aspartate aminotransferase-like (Major domain)"/>
    <property type="match status" value="1"/>
</dbReference>
<name>A0A9W7ABS2_9STRA</name>
<evidence type="ECO:0000256" key="4">
    <source>
        <dbReference type="ARBA" id="ARBA00012085"/>
    </source>
</evidence>
<dbReference type="Gene3D" id="3.90.1150.10">
    <property type="entry name" value="Aspartate Aminotransferase, domain 1"/>
    <property type="match status" value="1"/>
</dbReference>
<dbReference type="PANTHER" id="PTHR11808:SF15">
    <property type="entry name" value="CYSTATHIONINE GAMMA-LYASE"/>
    <property type="match status" value="1"/>
</dbReference>
<dbReference type="InterPro" id="IPR000277">
    <property type="entry name" value="Cys/Met-Metab_PyrdxlP-dep_enz"/>
</dbReference>
<evidence type="ECO:0000256" key="5">
    <source>
        <dbReference type="ARBA" id="ARBA00022898"/>
    </source>
</evidence>
<dbReference type="CDD" id="cd00614">
    <property type="entry name" value="CGS_like"/>
    <property type="match status" value="1"/>
</dbReference>
<dbReference type="GO" id="GO:0019343">
    <property type="term" value="P:cysteine biosynthetic process via cystathionine"/>
    <property type="evidence" value="ECO:0007669"/>
    <property type="project" value="TreeGrafter"/>
</dbReference>
<protein>
    <recommendedName>
        <fullName evidence="4">cystathionine gamma-lyase</fullName>
        <ecNumber evidence="4">4.4.1.1</ecNumber>
    </recommendedName>
    <alternativeName>
        <fullName evidence="7">Gamma-cystathionase</fullName>
    </alternativeName>
</protein>
<evidence type="ECO:0000256" key="7">
    <source>
        <dbReference type="ARBA" id="ARBA00029853"/>
    </source>
</evidence>
<keyword evidence="6" id="KW-0028">Amino-acid biosynthesis</keyword>
<dbReference type="GO" id="GO:0004123">
    <property type="term" value="F:cystathionine gamma-lyase activity"/>
    <property type="evidence" value="ECO:0007669"/>
    <property type="project" value="TreeGrafter"/>
</dbReference>
<evidence type="ECO:0000256" key="8">
    <source>
        <dbReference type="PIRSR" id="PIRSR001434-2"/>
    </source>
</evidence>
<feature type="modified residue" description="N6-(pyridoxal phosphate)lysine" evidence="8">
    <location>
        <position position="240"/>
    </location>
</feature>
<comment type="similarity">
    <text evidence="3 9">Belongs to the trans-sulfuration enzymes family.</text>
</comment>
<gene>
    <name evidence="10" type="ORF">TrST_g528</name>
</gene>
<dbReference type="OrthoDB" id="3512640at2759"/>
<dbReference type="FunFam" id="3.40.640.10:FF:000009">
    <property type="entry name" value="Cystathionine gamma-synthase homolog"/>
    <property type="match status" value="1"/>
</dbReference>
<dbReference type="EC" id="4.4.1.1" evidence="4"/>
<dbReference type="PANTHER" id="PTHR11808">
    <property type="entry name" value="TRANS-SULFURATION ENZYME FAMILY MEMBER"/>
    <property type="match status" value="1"/>
</dbReference>
<keyword evidence="6" id="KW-0198">Cysteine biosynthesis</keyword>
<evidence type="ECO:0000256" key="6">
    <source>
        <dbReference type="ARBA" id="ARBA00023192"/>
    </source>
</evidence>
<accession>A0A9W7ABS2</accession>
<proteinExistence type="inferred from homology"/>
<dbReference type="EMBL" id="BRXY01000114">
    <property type="protein sequence ID" value="GMH67065.1"/>
    <property type="molecule type" value="Genomic_DNA"/>
</dbReference>
<dbReference type="SUPFAM" id="SSF53383">
    <property type="entry name" value="PLP-dependent transferases"/>
    <property type="match status" value="1"/>
</dbReference>
<evidence type="ECO:0000256" key="3">
    <source>
        <dbReference type="ARBA" id="ARBA00009077"/>
    </source>
</evidence>
<dbReference type="GO" id="GO:0019346">
    <property type="term" value="P:transsulfuration"/>
    <property type="evidence" value="ECO:0007669"/>
    <property type="project" value="InterPro"/>
</dbReference>
<reference evidence="11" key="1">
    <citation type="journal article" date="2023" name="Commun. Biol.">
        <title>Genome analysis of Parmales, the sister group of diatoms, reveals the evolutionary specialization of diatoms from phago-mixotrophs to photoautotrophs.</title>
        <authorList>
            <person name="Ban H."/>
            <person name="Sato S."/>
            <person name="Yoshikawa S."/>
            <person name="Yamada K."/>
            <person name="Nakamura Y."/>
            <person name="Ichinomiya M."/>
            <person name="Sato N."/>
            <person name="Blanc-Mathieu R."/>
            <person name="Endo H."/>
            <person name="Kuwata A."/>
            <person name="Ogata H."/>
        </authorList>
    </citation>
    <scope>NUCLEOTIDE SEQUENCE [LARGE SCALE GENOMIC DNA]</scope>
    <source>
        <strain evidence="11">NIES 3701</strain>
    </source>
</reference>
<comment type="caution">
    <text evidence="10">The sequence shown here is derived from an EMBL/GenBank/DDBJ whole genome shotgun (WGS) entry which is preliminary data.</text>
</comment>
<comment type="pathway">
    <text evidence="2">Amino-acid biosynthesis; L-cysteine biosynthesis; L-cysteine from L-homocysteine and L-serine: step 2/2.</text>
</comment>
<dbReference type="GO" id="GO:0030170">
    <property type="term" value="F:pyridoxal phosphate binding"/>
    <property type="evidence" value="ECO:0007669"/>
    <property type="project" value="InterPro"/>
</dbReference>
<evidence type="ECO:0000313" key="11">
    <source>
        <dbReference type="Proteomes" id="UP001165085"/>
    </source>
</evidence>
<dbReference type="InterPro" id="IPR015422">
    <property type="entry name" value="PyrdxlP-dep_Trfase_small"/>
</dbReference>
<evidence type="ECO:0000256" key="9">
    <source>
        <dbReference type="RuleBase" id="RU362118"/>
    </source>
</evidence>
<dbReference type="GO" id="GO:0005737">
    <property type="term" value="C:cytoplasm"/>
    <property type="evidence" value="ECO:0007669"/>
    <property type="project" value="TreeGrafter"/>
</dbReference>
<dbReference type="Pfam" id="PF01053">
    <property type="entry name" value="Cys_Met_Meta_PP"/>
    <property type="match status" value="1"/>
</dbReference>
<sequence>MFRLDFRGTLKRLLNLERTKMSSDTGATSAALALARTLRMGTSLIHVGSEPDATTGAVVPPISLSTTFAQASVGDLPGKLDPNSFGLGYDYSRSTNPTRGSLERCLAAAEGAAHGVGFSSGVAAISACMQLLKPGDKIIAMDEVYGGTQRLLSKVVTPLHGIEVTYMDFTDPSISSSDVQDASMIWLESPTNPCLKITDISRISSLNPNAITVVDNTFSTPYFQNPLQLGADVVVHSCTKSINGHSDVVLGMVLTNSSSLYSSLRFTQNAVGSVPSPFDCYLTLRGLKTLHVRMSYGAANALSIAHFLDSHEGVEAVMYPGLTSHPQHELAKAQMKGGFGTVVTVKVKGCTGTFLSSLKIFVVAEGLGAVESLVSCPAKMSHHGVPAEKKKQLGIDENLVRLSVGLESIDDLLKDLDDALNAGFKARQI</sequence>
<keyword evidence="5 8" id="KW-0663">Pyridoxal phosphate</keyword>
<comment type="cofactor">
    <cofactor evidence="1 9">
        <name>pyridoxal 5'-phosphate</name>
        <dbReference type="ChEBI" id="CHEBI:597326"/>
    </cofactor>
</comment>
<dbReference type="PIRSF" id="PIRSF001434">
    <property type="entry name" value="CGS"/>
    <property type="match status" value="1"/>
</dbReference>